<evidence type="ECO:0000256" key="2">
    <source>
        <dbReference type="SAM" id="Phobius"/>
    </source>
</evidence>
<comment type="caution">
    <text evidence="4">The sequence shown here is derived from an EMBL/GenBank/DDBJ whole genome shotgun (WGS) entry which is preliminary data.</text>
</comment>
<feature type="region of interest" description="Disordered" evidence="1">
    <location>
        <begin position="205"/>
        <end position="245"/>
    </location>
</feature>
<evidence type="ECO:0000256" key="1">
    <source>
        <dbReference type="SAM" id="MobiDB-lite"/>
    </source>
</evidence>
<evidence type="ECO:0000313" key="4">
    <source>
        <dbReference type="EMBL" id="TWH21431.1"/>
    </source>
</evidence>
<accession>A0A660CJU6</accession>
<keyword evidence="2" id="KW-0472">Membrane</keyword>
<dbReference type="PANTHER" id="PTHR36834">
    <property type="entry name" value="MEMBRANE PROTEIN-RELATED"/>
    <property type="match status" value="1"/>
</dbReference>
<reference evidence="4 5" key="1">
    <citation type="submission" date="2019-07" db="EMBL/GenBank/DDBJ databases">
        <title>R&amp;d 2014.</title>
        <authorList>
            <person name="Klenk H.-P."/>
        </authorList>
    </citation>
    <scope>NUCLEOTIDE SEQUENCE [LARGE SCALE GENOMIC DNA]</scope>
    <source>
        <strain evidence="4 5">DSM 43194</strain>
    </source>
</reference>
<keyword evidence="5" id="KW-1185">Reference proteome</keyword>
<sequence length="245" mass="26445">MEYLLQHFGKLIPVAVAMVLPASVVWLTLIVRRRRRLSLRRAFVTASLDVAIVMWGAWVSLLVTMPTTAQGSVHLVPGTDLLVAAGSREAFWQLTANFSLLLPLGMLLPARWAWWRSTRRMTMAAFATSCGIELTQYVAAIGRVTSTDDVLVNTTGAAAGASISLLIINRPRIPKFAPVVAPLGIRPGPRSPLWTIRSSCRSAPVAAVPHPRTHAATPGTAGIHRTRSTVAHGLDPARGRQASRV</sequence>
<protein>
    <submittedName>
        <fullName evidence="4">VanZ like protein</fullName>
    </submittedName>
</protein>
<feature type="transmembrane region" description="Helical" evidence="2">
    <location>
        <begin position="43"/>
        <end position="63"/>
    </location>
</feature>
<feature type="transmembrane region" description="Helical" evidence="2">
    <location>
        <begin position="90"/>
        <end position="110"/>
    </location>
</feature>
<evidence type="ECO:0000259" key="3">
    <source>
        <dbReference type="Pfam" id="PF04892"/>
    </source>
</evidence>
<dbReference type="InterPro" id="IPR053150">
    <property type="entry name" value="Teicoplanin_resist-assoc"/>
</dbReference>
<dbReference type="InterPro" id="IPR006976">
    <property type="entry name" value="VanZ-like"/>
</dbReference>
<proteinExistence type="predicted"/>
<dbReference type="Proteomes" id="UP000317303">
    <property type="component" value="Unassembled WGS sequence"/>
</dbReference>
<evidence type="ECO:0000313" key="5">
    <source>
        <dbReference type="Proteomes" id="UP000317303"/>
    </source>
</evidence>
<keyword evidence="2" id="KW-1133">Transmembrane helix</keyword>
<dbReference type="EMBL" id="VLJV01000001">
    <property type="protein sequence ID" value="TWH21431.1"/>
    <property type="molecule type" value="Genomic_DNA"/>
</dbReference>
<feature type="transmembrane region" description="Helical" evidence="2">
    <location>
        <begin position="12"/>
        <end position="31"/>
    </location>
</feature>
<keyword evidence="2" id="KW-0812">Transmembrane</keyword>
<name>A0A660CJU6_9PSEU</name>
<organism evidence="4 5">
    <name type="scientific">Prauserella rugosa</name>
    <dbReference type="NCBI Taxonomy" id="43354"/>
    <lineage>
        <taxon>Bacteria</taxon>
        <taxon>Bacillati</taxon>
        <taxon>Actinomycetota</taxon>
        <taxon>Actinomycetes</taxon>
        <taxon>Pseudonocardiales</taxon>
        <taxon>Pseudonocardiaceae</taxon>
        <taxon>Prauserella</taxon>
    </lineage>
</organism>
<dbReference type="PANTHER" id="PTHR36834:SF1">
    <property type="entry name" value="INTEGRAL MEMBRANE PROTEIN"/>
    <property type="match status" value="1"/>
</dbReference>
<dbReference type="AlphaFoldDB" id="A0A660CJU6"/>
<feature type="domain" description="VanZ-like" evidence="3">
    <location>
        <begin position="72"/>
        <end position="166"/>
    </location>
</feature>
<dbReference type="Pfam" id="PF04892">
    <property type="entry name" value="VanZ"/>
    <property type="match status" value="1"/>
</dbReference>
<gene>
    <name evidence="4" type="ORF">JD82_03295</name>
</gene>